<dbReference type="EC" id="2.3.1.n3" evidence="2"/>
<keyword evidence="2" id="KW-0808">Transferase</keyword>
<organism evidence="2">
    <name type="scientific">uncultured Solirubrobacteraceae bacterium</name>
    <dbReference type="NCBI Taxonomy" id="1162706"/>
    <lineage>
        <taxon>Bacteria</taxon>
        <taxon>Bacillati</taxon>
        <taxon>Actinomycetota</taxon>
        <taxon>Thermoleophilia</taxon>
        <taxon>Solirubrobacterales</taxon>
        <taxon>Solirubrobacteraceae</taxon>
        <taxon>environmental samples</taxon>
    </lineage>
</organism>
<evidence type="ECO:0000256" key="1">
    <source>
        <dbReference type="SAM" id="MobiDB-lite"/>
    </source>
</evidence>
<name>A0A6J4T6Q6_9ACTN</name>
<keyword evidence="2" id="KW-0012">Acyltransferase</keyword>
<evidence type="ECO:0000313" key="2">
    <source>
        <dbReference type="EMBL" id="CAA9515422.1"/>
    </source>
</evidence>
<protein>
    <submittedName>
        <fullName evidence="2">Acyl-phosphate:glycerol-3-phosphate O-acyltransferase PlsY (EC)</fullName>
        <ecNumber evidence="2">2.3.1.n3</ecNumber>
    </submittedName>
</protein>
<feature type="non-terminal residue" evidence="2">
    <location>
        <position position="182"/>
    </location>
</feature>
<sequence>GGLRARFDPRRADRGAPSRRRSPLHRRRQPGRLERARAARWAPRVARVHRRRAEGIARRGRRPRRRRRLDRVRRRRRRDGRARVPALRGVPRRQGGDDVRRRRVRGRAVRRPHRARALRRRHRGEPLRVRRAGRRLRVPARAARAVPGRGGRGDRRADVRHRRAVRRQDAEKPRRGRGFRGV</sequence>
<dbReference type="AlphaFoldDB" id="A0A6J4T6Q6"/>
<reference evidence="2" key="1">
    <citation type="submission" date="2020-02" db="EMBL/GenBank/DDBJ databases">
        <authorList>
            <person name="Meier V. D."/>
        </authorList>
    </citation>
    <scope>NUCLEOTIDE SEQUENCE</scope>
    <source>
        <strain evidence="2">AVDCRST_MAG85</strain>
    </source>
</reference>
<feature type="region of interest" description="Disordered" evidence="1">
    <location>
        <begin position="141"/>
        <end position="182"/>
    </location>
</feature>
<gene>
    <name evidence="2" type="ORF">AVDCRST_MAG85-2580</name>
</gene>
<feature type="compositionally biased region" description="Basic and acidic residues" evidence="1">
    <location>
        <begin position="1"/>
        <end position="16"/>
    </location>
</feature>
<feature type="region of interest" description="Disordered" evidence="1">
    <location>
        <begin position="105"/>
        <end position="124"/>
    </location>
</feature>
<dbReference type="GO" id="GO:0016746">
    <property type="term" value="F:acyltransferase activity"/>
    <property type="evidence" value="ECO:0007669"/>
    <property type="project" value="UniProtKB-KW"/>
</dbReference>
<feature type="non-terminal residue" evidence="2">
    <location>
        <position position="1"/>
    </location>
</feature>
<feature type="region of interest" description="Disordered" evidence="1">
    <location>
        <begin position="1"/>
        <end position="100"/>
    </location>
</feature>
<feature type="compositionally biased region" description="Basic residues" evidence="1">
    <location>
        <begin position="46"/>
        <end position="80"/>
    </location>
</feature>
<proteinExistence type="predicted"/>
<dbReference type="EMBL" id="CADCVT010000280">
    <property type="protein sequence ID" value="CAA9515422.1"/>
    <property type="molecule type" value="Genomic_DNA"/>
</dbReference>
<feature type="compositionally biased region" description="Low complexity" evidence="1">
    <location>
        <begin position="83"/>
        <end position="93"/>
    </location>
</feature>
<accession>A0A6J4T6Q6</accession>
<feature type="compositionally biased region" description="Basic residues" evidence="1">
    <location>
        <begin position="17"/>
        <end position="30"/>
    </location>
</feature>